<dbReference type="RefSeq" id="WP_157461614.1">
    <property type="nucleotide sequence ID" value="NZ_WQLB01000057.1"/>
</dbReference>
<evidence type="ECO:0000313" key="3">
    <source>
        <dbReference type="Proteomes" id="UP000483286"/>
    </source>
</evidence>
<protein>
    <recommendedName>
        <fullName evidence="4">Bacterial Ig domain-containing protein</fullName>
    </recommendedName>
</protein>
<evidence type="ECO:0000256" key="1">
    <source>
        <dbReference type="SAM" id="MobiDB-lite"/>
    </source>
</evidence>
<evidence type="ECO:0000313" key="2">
    <source>
        <dbReference type="EMBL" id="MVN89357.1"/>
    </source>
</evidence>
<keyword evidence="3" id="KW-1185">Reference proteome</keyword>
<sequence length="541" mass="54166">MKITDGLDSFFAEGVPALARVTGAPETDVRRILAAGLPRQLDALAEQAALPEGQAHLGEAVATLPAFTSVSGALAEPDGAENLEQAGILLTPALLGTDSDDLARATAQEAGADPGVSALLLHMALPLLLSRLGQRGLSSQNAAALSEVRGQPLALAALLGAGTVGVASLTPPIEAAGSAVVSPVVTPAQAASPVVPPVTVGSVAGPTVTTPPTRRRNFWWLLPLLLLLLVGGCWLLQRPPATGATDDTTASTTTTGNALTITSPAADTDLPSAPFTMTGTGAAGSTLSVLDGETEVGTTTVGTDGTWSTEVPAPAAGPHTFTVQSGGIRQAVNVTVAGDDTSGTDTGTSAGDDASTGDTAVTAGITEPQEGAALPAGAFELRGTGEAGQTLELLEGETSLGNITVGDDGQWAFTVPSPAAGPQTYTVRDTNGTAVGTLNVTVAAPEAGASAANCTETYTLSITDGQAVAQPFRFGGVGEGQGYSVTVRRGERVVGRKDIPLDSTCGWSYQSRPGPGAITYEVRPLGSPDAEPLSTVNLSVR</sequence>
<feature type="compositionally biased region" description="Low complexity" evidence="1">
    <location>
        <begin position="241"/>
        <end position="263"/>
    </location>
</feature>
<proteinExistence type="predicted"/>
<organism evidence="2 3">
    <name type="scientific">Deinococcus arboris</name>
    <dbReference type="NCBI Taxonomy" id="2682977"/>
    <lineage>
        <taxon>Bacteria</taxon>
        <taxon>Thermotogati</taxon>
        <taxon>Deinococcota</taxon>
        <taxon>Deinococci</taxon>
        <taxon>Deinococcales</taxon>
        <taxon>Deinococcaceae</taxon>
        <taxon>Deinococcus</taxon>
    </lineage>
</organism>
<accession>A0A7C9LQ68</accession>
<comment type="caution">
    <text evidence="2">The sequence shown here is derived from an EMBL/GenBank/DDBJ whole genome shotgun (WGS) entry which is preliminary data.</text>
</comment>
<evidence type="ECO:0008006" key="4">
    <source>
        <dbReference type="Google" id="ProtNLM"/>
    </source>
</evidence>
<dbReference type="InterPro" id="IPR009282">
    <property type="entry name" value="DUF937"/>
</dbReference>
<dbReference type="Proteomes" id="UP000483286">
    <property type="component" value="Unassembled WGS sequence"/>
</dbReference>
<dbReference type="EMBL" id="WQLB01000057">
    <property type="protein sequence ID" value="MVN89357.1"/>
    <property type="molecule type" value="Genomic_DNA"/>
</dbReference>
<reference evidence="2 3" key="1">
    <citation type="submission" date="2019-12" db="EMBL/GenBank/DDBJ databases">
        <title>Deinococcus sp. HMF7620 Genome sequencing and assembly.</title>
        <authorList>
            <person name="Kang H."/>
            <person name="Kim H."/>
            <person name="Joh K."/>
        </authorList>
    </citation>
    <scope>NUCLEOTIDE SEQUENCE [LARGE SCALE GENOMIC DNA]</scope>
    <source>
        <strain evidence="2 3">HMF7620</strain>
    </source>
</reference>
<dbReference type="Gene3D" id="2.60.40.10">
    <property type="entry name" value="Immunoglobulins"/>
    <property type="match status" value="2"/>
</dbReference>
<feature type="region of interest" description="Disordered" evidence="1">
    <location>
        <begin position="241"/>
        <end position="270"/>
    </location>
</feature>
<dbReference type="Pfam" id="PF06078">
    <property type="entry name" value="DUF937"/>
    <property type="match status" value="1"/>
</dbReference>
<dbReference type="AlphaFoldDB" id="A0A7C9LQ68"/>
<dbReference type="InterPro" id="IPR013783">
    <property type="entry name" value="Ig-like_fold"/>
</dbReference>
<name>A0A7C9LQ68_9DEIO</name>
<gene>
    <name evidence="2" type="ORF">GO986_21720</name>
</gene>